<keyword evidence="2" id="KW-0812">Transmembrane</keyword>
<accession>A0A2U3EN11</accession>
<name>A0A2U3EN11_PURLI</name>
<feature type="region of interest" description="Disordered" evidence="1">
    <location>
        <begin position="147"/>
        <end position="166"/>
    </location>
</feature>
<reference evidence="3 4" key="1">
    <citation type="journal article" date="2016" name="Front. Microbiol.">
        <title>Genome and transcriptome sequences reveal the specific parasitism of the nematophagous Purpureocillium lilacinum 36-1.</title>
        <authorList>
            <person name="Xie J."/>
            <person name="Li S."/>
            <person name="Mo C."/>
            <person name="Xiao X."/>
            <person name="Peng D."/>
            <person name="Wang G."/>
            <person name="Xiao Y."/>
        </authorList>
    </citation>
    <scope>NUCLEOTIDE SEQUENCE [LARGE SCALE GENOMIC DNA]</scope>
    <source>
        <strain evidence="3 4">36-1</strain>
    </source>
</reference>
<evidence type="ECO:0000313" key="3">
    <source>
        <dbReference type="EMBL" id="PWI75872.1"/>
    </source>
</evidence>
<feature type="region of interest" description="Disordered" evidence="1">
    <location>
        <begin position="241"/>
        <end position="260"/>
    </location>
</feature>
<gene>
    <name evidence="3" type="ORF">PCL_06530</name>
</gene>
<dbReference type="AlphaFoldDB" id="A0A2U3EN11"/>
<proteinExistence type="predicted"/>
<evidence type="ECO:0000256" key="1">
    <source>
        <dbReference type="SAM" id="MobiDB-lite"/>
    </source>
</evidence>
<dbReference type="EMBL" id="LCWV01000002">
    <property type="protein sequence ID" value="PWI75872.1"/>
    <property type="molecule type" value="Genomic_DNA"/>
</dbReference>
<protein>
    <submittedName>
        <fullName evidence="3">Uncharacterized protein</fullName>
    </submittedName>
</protein>
<sequence>MGGRGVVVVVGCGKCLVYVLIWVAGGGRKATTAAGAGAGEGSPDLPSSSPPPTMSAGGCLLVLPLPLWAARLVGGVGSRGWPALPGAAGAAGAGAAVPGAPAASLWLLASVLAIIIGRWQWWLLPRAHFFWAAADRKKRVAGEGSSQGSFFWHHPKRPPQRWGGRGRSLGPLDDWQPKFSAGTLRWHHGNTIRFSVALAAEVVEPLPLHQVSSPLSQANLMRCGRGGMPIVAHAQRADRIGSVESTRTADDDDGKSTHTHTPIQSWTRRLLCLVACLLACLQRVLTARARCWAELRAAVLKQHGVAPLVLAPRPEGDHTKY</sequence>
<keyword evidence="2" id="KW-0472">Membrane</keyword>
<feature type="transmembrane region" description="Helical" evidence="2">
    <location>
        <begin position="7"/>
        <end position="25"/>
    </location>
</feature>
<evidence type="ECO:0000256" key="2">
    <source>
        <dbReference type="SAM" id="Phobius"/>
    </source>
</evidence>
<organism evidence="3 4">
    <name type="scientific">Purpureocillium lilacinum</name>
    <name type="common">Paecilomyces lilacinus</name>
    <dbReference type="NCBI Taxonomy" id="33203"/>
    <lineage>
        <taxon>Eukaryota</taxon>
        <taxon>Fungi</taxon>
        <taxon>Dikarya</taxon>
        <taxon>Ascomycota</taxon>
        <taxon>Pezizomycotina</taxon>
        <taxon>Sordariomycetes</taxon>
        <taxon>Hypocreomycetidae</taxon>
        <taxon>Hypocreales</taxon>
        <taxon>Ophiocordycipitaceae</taxon>
        <taxon>Purpureocillium</taxon>
    </lineage>
</organism>
<comment type="caution">
    <text evidence="3">The sequence shown here is derived from an EMBL/GenBank/DDBJ whole genome shotgun (WGS) entry which is preliminary data.</text>
</comment>
<feature type="transmembrane region" description="Helical" evidence="2">
    <location>
        <begin position="103"/>
        <end position="121"/>
    </location>
</feature>
<keyword evidence="2" id="KW-1133">Transmembrane helix</keyword>
<feature type="region of interest" description="Disordered" evidence="1">
    <location>
        <begin position="33"/>
        <end position="52"/>
    </location>
</feature>
<evidence type="ECO:0000313" key="4">
    <source>
        <dbReference type="Proteomes" id="UP000245956"/>
    </source>
</evidence>
<dbReference type="Proteomes" id="UP000245956">
    <property type="component" value="Unassembled WGS sequence"/>
</dbReference>